<evidence type="ECO:0000313" key="9">
    <source>
        <dbReference type="EMBL" id="CAJ1954567.1"/>
    </source>
</evidence>
<keyword evidence="7" id="KW-0732">Signal</keyword>
<name>A0AAD2FVY1_9STRA</name>
<feature type="region of interest" description="Disordered" evidence="6">
    <location>
        <begin position="438"/>
        <end position="524"/>
    </location>
</feature>
<feature type="compositionally biased region" description="Basic and acidic residues" evidence="6">
    <location>
        <begin position="444"/>
        <end position="454"/>
    </location>
</feature>
<evidence type="ECO:0000259" key="8">
    <source>
        <dbReference type="PROSITE" id="PS50106"/>
    </source>
</evidence>
<dbReference type="PANTHER" id="PTHR43343">
    <property type="entry name" value="PEPTIDASE S12"/>
    <property type="match status" value="1"/>
</dbReference>
<dbReference type="PROSITE" id="PS50106">
    <property type="entry name" value="PDZ"/>
    <property type="match status" value="1"/>
</dbReference>
<dbReference type="InterPro" id="IPR036034">
    <property type="entry name" value="PDZ_sf"/>
</dbReference>
<dbReference type="Pfam" id="PF13180">
    <property type="entry name" value="PDZ_2"/>
    <property type="match status" value="1"/>
</dbReference>
<evidence type="ECO:0000256" key="4">
    <source>
        <dbReference type="ARBA" id="ARBA00022825"/>
    </source>
</evidence>
<dbReference type="SUPFAM" id="SSF50156">
    <property type="entry name" value="PDZ domain-like"/>
    <property type="match status" value="1"/>
</dbReference>
<evidence type="ECO:0000256" key="1">
    <source>
        <dbReference type="ARBA" id="ARBA00010541"/>
    </source>
</evidence>
<feature type="domain" description="PDZ" evidence="8">
    <location>
        <begin position="327"/>
        <end position="430"/>
    </location>
</feature>
<keyword evidence="3" id="KW-0378">Hydrolase</keyword>
<dbReference type="InterPro" id="IPR043504">
    <property type="entry name" value="Peptidase_S1_PA_chymotrypsin"/>
</dbReference>
<dbReference type="InterPro" id="IPR009003">
    <property type="entry name" value="Peptidase_S1_PA"/>
</dbReference>
<dbReference type="SUPFAM" id="SSF50494">
    <property type="entry name" value="Trypsin-like serine proteases"/>
    <property type="match status" value="1"/>
</dbReference>
<organism evidence="9 10">
    <name type="scientific">Cylindrotheca closterium</name>
    <dbReference type="NCBI Taxonomy" id="2856"/>
    <lineage>
        <taxon>Eukaryota</taxon>
        <taxon>Sar</taxon>
        <taxon>Stramenopiles</taxon>
        <taxon>Ochrophyta</taxon>
        <taxon>Bacillariophyta</taxon>
        <taxon>Bacillariophyceae</taxon>
        <taxon>Bacillariophycidae</taxon>
        <taxon>Bacillariales</taxon>
        <taxon>Bacillariaceae</taxon>
        <taxon>Cylindrotheca</taxon>
    </lineage>
</organism>
<feature type="compositionally biased region" description="Pro residues" evidence="6">
    <location>
        <begin position="493"/>
        <end position="512"/>
    </location>
</feature>
<keyword evidence="10" id="KW-1185">Reference proteome</keyword>
<dbReference type="SMART" id="SM00228">
    <property type="entry name" value="PDZ"/>
    <property type="match status" value="1"/>
</dbReference>
<feature type="signal peptide" evidence="7">
    <location>
        <begin position="1"/>
        <end position="19"/>
    </location>
</feature>
<dbReference type="InterPro" id="IPR051201">
    <property type="entry name" value="Chloro_Bact_Ser_Proteases"/>
</dbReference>
<reference evidence="9" key="1">
    <citation type="submission" date="2023-08" db="EMBL/GenBank/DDBJ databases">
        <authorList>
            <person name="Audoor S."/>
            <person name="Bilcke G."/>
        </authorList>
    </citation>
    <scope>NUCLEOTIDE SEQUENCE</scope>
</reference>
<dbReference type="FunFam" id="2.40.10.10:FF:000001">
    <property type="entry name" value="Periplasmic serine protease DegS"/>
    <property type="match status" value="1"/>
</dbReference>
<evidence type="ECO:0000313" key="10">
    <source>
        <dbReference type="Proteomes" id="UP001295423"/>
    </source>
</evidence>
<evidence type="ECO:0000256" key="3">
    <source>
        <dbReference type="ARBA" id="ARBA00022801"/>
    </source>
</evidence>
<comment type="caution">
    <text evidence="9">The sequence shown here is derived from an EMBL/GenBank/DDBJ whole genome shotgun (WGS) entry which is preliminary data.</text>
</comment>
<dbReference type="GO" id="GO:0006508">
    <property type="term" value="P:proteolysis"/>
    <property type="evidence" value="ECO:0007669"/>
    <property type="project" value="UniProtKB-KW"/>
</dbReference>
<protein>
    <recommendedName>
        <fullName evidence="8">PDZ domain-containing protein</fullName>
    </recommendedName>
</protein>
<evidence type="ECO:0000256" key="5">
    <source>
        <dbReference type="ARBA" id="ARBA00023026"/>
    </source>
</evidence>
<dbReference type="Gene3D" id="2.30.42.10">
    <property type="match status" value="1"/>
</dbReference>
<keyword evidence="2" id="KW-0645">Protease</keyword>
<keyword evidence="5" id="KW-0843">Virulence</keyword>
<dbReference type="PRINTS" id="PR00834">
    <property type="entry name" value="PROTEASES2C"/>
</dbReference>
<dbReference type="Gene3D" id="2.40.10.10">
    <property type="entry name" value="Trypsin-like serine proteases"/>
    <property type="match status" value="2"/>
</dbReference>
<feature type="chain" id="PRO_5041974696" description="PDZ domain-containing protein" evidence="7">
    <location>
        <begin position="20"/>
        <end position="524"/>
    </location>
</feature>
<dbReference type="GO" id="GO:0004252">
    <property type="term" value="F:serine-type endopeptidase activity"/>
    <property type="evidence" value="ECO:0007669"/>
    <property type="project" value="InterPro"/>
</dbReference>
<evidence type="ECO:0000256" key="2">
    <source>
        <dbReference type="ARBA" id="ARBA00022670"/>
    </source>
</evidence>
<dbReference type="Pfam" id="PF13365">
    <property type="entry name" value="Trypsin_2"/>
    <property type="match status" value="1"/>
</dbReference>
<dbReference type="InterPro" id="IPR001940">
    <property type="entry name" value="Peptidase_S1C"/>
</dbReference>
<dbReference type="AlphaFoldDB" id="A0AAD2FVY1"/>
<sequence length="524" mass="56420">MFLKIPCLLLSFALSTSNGFVVPSTGFGNRAKLTSLSFKSERTAPSVVDSLNVLSMSEIKHLLSERGVDFRDCSSKQELIVRLTQSQSAGAEEQPFFPPAAQQLFSQEESLISTFRRVSPSVAHIKTDSNSHDDLSMSGTDIPSGSGSGFLWDNKGHVVTNFHVASGGRQDGSMPKNIKVKLTGMANALDAEMVGFDSELDLAVLKLRNYDPRNLPSPIPIGVSSDLQVGQSVIAIGNPFGLDDTLTTGVVSALGRDIDGAGGRPIHGCVQTDAAINPGNSGGPLLDSQGRLIGINTSIFSPNGTPGNIGIGFAIPVDTVSRVVTQLIVHGKVVRPTLGMSIVDDRVARNIGQQLRMPLKGCLVGEVFHNSPAMLSGLESFGQDYDGSIILGDIVTHIDGEPVTESEDLLSAVEERKEGDTVNLRVVRQCDPNRIETVPVMLTSRDRFQNREGNRNSSNSSSNHHHMHHGAPPQHHRGPHNQMFDPRQQQRQGPPPPGPGQQWRGPPPPPHMAGPNFNRFGHWQ</sequence>
<dbReference type="InterPro" id="IPR001478">
    <property type="entry name" value="PDZ"/>
</dbReference>
<dbReference type="EMBL" id="CAKOGP040001869">
    <property type="protein sequence ID" value="CAJ1954567.1"/>
    <property type="molecule type" value="Genomic_DNA"/>
</dbReference>
<dbReference type="Proteomes" id="UP001295423">
    <property type="component" value="Unassembled WGS sequence"/>
</dbReference>
<evidence type="ECO:0000256" key="6">
    <source>
        <dbReference type="SAM" id="MobiDB-lite"/>
    </source>
</evidence>
<proteinExistence type="inferred from homology"/>
<comment type="similarity">
    <text evidence="1">Belongs to the peptidase S1C family.</text>
</comment>
<dbReference type="PANTHER" id="PTHR43343:SF3">
    <property type="entry name" value="PROTEASE DO-LIKE 8, CHLOROPLASTIC"/>
    <property type="match status" value="1"/>
</dbReference>
<keyword evidence="4" id="KW-0720">Serine protease</keyword>
<accession>A0AAD2FVY1</accession>
<gene>
    <name evidence="9" type="ORF">CYCCA115_LOCUS15160</name>
</gene>
<feature type="compositionally biased region" description="Basic residues" evidence="6">
    <location>
        <begin position="463"/>
        <end position="479"/>
    </location>
</feature>
<evidence type="ECO:0000256" key="7">
    <source>
        <dbReference type="SAM" id="SignalP"/>
    </source>
</evidence>